<evidence type="ECO:0000313" key="2">
    <source>
        <dbReference type="Proteomes" id="UP000242418"/>
    </source>
</evidence>
<dbReference type="RefSeq" id="WP_090248688.1">
    <property type="nucleotide sequence ID" value="NZ_FMTL01000001.1"/>
</dbReference>
<dbReference type="Pfam" id="PF03864">
    <property type="entry name" value="Phage_cap_E"/>
    <property type="match status" value="1"/>
</dbReference>
<name>A0AB37Z3S8_9PSED</name>
<dbReference type="EMBL" id="FMTL01000001">
    <property type="protein sequence ID" value="SCW38721.1"/>
    <property type="molecule type" value="Genomic_DNA"/>
</dbReference>
<dbReference type="AlphaFoldDB" id="A0AB37Z3S8"/>
<keyword evidence="2" id="KW-1185">Reference proteome</keyword>
<gene>
    <name evidence="1" type="ORF">SAMN05216370_0868</name>
</gene>
<dbReference type="Proteomes" id="UP000242418">
    <property type="component" value="Unassembled WGS sequence"/>
</dbReference>
<protein>
    <submittedName>
        <fullName evidence="1">Phage major capsid protein E</fullName>
    </submittedName>
</protein>
<comment type="caution">
    <text evidence="1">The sequence shown here is derived from an EMBL/GenBank/DDBJ whole genome shotgun (WGS) entry which is preliminary data.</text>
</comment>
<organism evidence="1 2">
    <name type="scientific">Pseudomonas peli</name>
    <dbReference type="NCBI Taxonomy" id="592361"/>
    <lineage>
        <taxon>Bacteria</taxon>
        <taxon>Pseudomonadati</taxon>
        <taxon>Pseudomonadota</taxon>
        <taxon>Gammaproteobacteria</taxon>
        <taxon>Pseudomonadales</taxon>
        <taxon>Pseudomonadaceae</taxon>
        <taxon>Pseudomonas</taxon>
    </lineage>
</organism>
<evidence type="ECO:0000313" key="1">
    <source>
        <dbReference type="EMBL" id="SCW38721.1"/>
    </source>
</evidence>
<proteinExistence type="predicted"/>
<sequence>MAEISIFEDEAFGVVNLLTVINEEHALPGQIASLGLFEEQGVASTTVQIEKDGNVLALVPAAPRGGTGLAVIGDKRSLIPFNTVHLPQVFKILADEIQGIRAVGSTTELQSAQAVVARRVEKARRQLDLTHEFQRIGATGGKVFDADGETVLLDIYQRFGLARPAVYSMGLGVPDTDVSEKCVAVLEAQEDALGNVTSTGAIALCGRTFWSKLIAHKNVREAYLASEAAAQLRGDRRASFSFGGILWMRSLGRHAGEGFIADDRARVIPEGVPELFISAFAPADYMETVNTEGLPYYTKLERMPFDKGVMGEAQSNPLHLCTRPLAVRELKI</sequence>
<dbReference type="InterPro" id="IPR005564">
    <property type="entry name" value="Major_capsid_GpE"/>
</dbReference>
<accession>A0AB37Z3S8</accession>
<reference evidence="1 2" key="1">
    <citation type="submission" date="2016-10" db="EMBL/GenBank/DDBJ databases">
        <authorList>
            <person name="Varghese N."/>
            <person name="Submissions S."/>
        </authorList>
    </citation>
    <scope>NUCLEOTIDE SEQUENCE [LARGE SCALE GENOMIC DNA]</scope>
    <source>
        <strain evidence="1 2">DSM 17833</strain>
    </source>
</reference>